<dbReference type="AlphaFoldDB" id="F6HPN5"/>
<evidence type="ECO:0000313" key="2">
    <source>
        <dbReference type="Proteomes" id="UP000009183"/>
    </source>
</evidence>
<evidence type="ECO:0000313" key="1">
    <source>
        <dbReference type="EMBL" id="CCB56663.1"/>
    </source>
</evidence>
<dbReference type="HOGENOM" id="CLU_3208655_0_0_1"/>
<protein>
    <submittedName>
        <fullName evidence="1">Uncharacterized protein</fullName>
    </submittedName>
</protein>
<name>F6HPN5_VITVI</name>
<gene>
    <name evidence="1" type="ordered locus">VIT_01s0026g00160</name>
</gene>
<dbReference type="InParanoid" id="F6HPN5"/>
<dbReference type="EMBL" id="FN596002">
    <property type="protein sequence ID" value="CCB56663.1"/>
    <property type="molecule type" value="Genomic_DNA"/>
</dbReference>
<dbReference type="Proteomes" id="UP000009183">
    <property type="component" value="Chromosome 1"/>
</dbReference>
<accession>F6HPN5</accession>
<dbReference type="PaxDb" id="29760-VIT_01s0026g00160.t01"/>
<keyword evidence="2" id="KW-1185">Reference proteome</keyword>
<organism evidence="1 2">
    <name type="scientific">Vitis vinifera</name>
    <name type="common">Grape</name>
    <dbReference type="NCBI Taxonomy" id="29760"/>
    <lineage>
        <taxon>Eukaryota</taxon>
        <taxon>Viridiplantae</taxon>
        <taxon>Streptophyta</taxon>
        <taxon>Embryophyta</taxon>
        <taxon>Tracheophyta</taxon>
        <taxon>Spermatophyta</taxon>
        <taxon>Magnoliopsida</taxon>
        <taxon>eudicotyledons</taxon>
        <taxon>Gunneridae</taxon>
        <taxon>Pentapetalae</taxon>
        <taxon>rosids</taxon>
        <taxon>Vitales</taxon>
        <taxon>Vitaceae</taxon>
        <taxon>Viteae</taxon>
        <taxon>Vitis</taxon>
    </lineage>
</organism>
<proteinExistence type="predicted"/>
<reference evidence="2" key="1">
    <citation type="journal article" date="2007" name="Nature">
        <title>The grapevine genome sequence suggests ancestral hexaploidization in major angiosperm phyla.</title>
        <authorList>
            <consortium name="The French-Italian Public Consortium for Grapevine Genome Characterization."/>
            <person name="Jaillon O."/>
            <person name="Aury J.-M."/>
            <person name="Noel B."/>
            <person name="Policriti A."/>
            <person name="Clepet C."/>
            <person name="Casagrande A."/>
            <person name="Choisne N."/>
            <person name="Aubourg S."/>
            <person name="Vitulo N."/>
            <person name="Jubin C."/>
            <person name="Vezzi A."/>
            <person name="Legeai F."/>
            <person name="Hugueney P."/>
            <person name="Dasilva C."/>
            <person name="Horner D."/>
            <person name="Mica E."/>
            <person name="Jublot D."/>
            <person name="Poulain J."/>
            <person name="Bruyere C."/>
            <person name="Billault A."/>
            <person name="Segurens B."/>
            <person name="Gouyvenoux M."/>
            <person name="Ugarte E."/>
            <person name="Cattonaro F."/>
            <person name="Anthouard V."/>
            <person name="Vico V."/>
            <person name="Del Fabbro C."/>
            <person name="Alaux M."/>
            <person name="Di Gaspero G."/>
            <person name="Dumas V."/>
            <person name="Felice N."/>
            <person name="Paillard S."/>
            <person name="Juman I."/>
            <person name="Moroldo M."/>
            <person name="Scalabrin S."/>
            <person name="Canaguier A."/>
            <person name="Le Clainche I."/>
            <person name="Malacrida G."/>
            <person name="Durand E."/>
            <person name="Pesole G."/>
            <person name="Laucou V."/>
            <person name="Chatelet P."/>
            <person name="Merdinoglu D."/>
            <person name="Delledonne M."/>
            <person name="Pezzotti M."/>
            <person name="Lecharny A."/>
            <person name="Scarpelli C."/>
            <person name="Artiguenave F."/>
            <person name="Pe M.E."/>
            <person name="Valle G."/>
            <person name="Morgante M."/>
            <person name="Caboche M."/>
            <person name="Adam-Blondon A.-F."/>
            <person name="Weissenbach J."/>
            <person name="Quetier F."/>
            <person name="Wincker P."/>
        </authorList>
    </citation>
    <scope>NUCLEOTIDE SEQUENCE [LARGE SCALE GENOMIC DNA]</scope>
    <source>
        <strain evidence="2">cv. Pinot noir / PN40024</strain>
    </source>
</reference>
<sequence length="45" mass="5278">MSWQVLLRCLFGDKFIHWIPKSNSTFTSMASLSSSIKFTSYRFEV</sequence>